<gene>
    <name evidence="1" type="ORF">MNBD_ALPHA11-1840</name>
</gene>
<dbReference type="AlphaFoldDB" id="A0A3B0UQF3"/>
<sequence>MRDDVLYPNQYHSLDIWQSRLKTIERPTDYGPFVCLMRCMVFVASRRRAENHLVFCKHAPVMQTSLLIPFHLRL</sequence>
<name>A0A3B0UQF3_9ZZZZ</name>
<protein>
    <submittedName>
        <fullName evidence="1">Uncharacterized protein</fullName>
    </submittedName>
</protein>
<accession>A0A3B0UQF3</accession>
<proteinExistence type="predicted"/>
<organism evidence="1">
    <name type="scientific">hydrothermal vent metagenome</name>
    <dbReference type="NCBI Taxonomy" id="652676"/>
    <lineage>
        <taxon>unclassified sequences</taxon>
        <taxon>metagenomes</taxon>
        <taxon>ecological metagenomes</taxon>
    </lineage>
</organism>
<reference evidence="1" key="1">
    <citation type="submission" date="2018-06" db="EMBL/GenBank/DDBJ databases">
        <authorList>
            <person name="Zhirakovskaya E."/>
        </authorList>
    </citation>
    <scope>NUCLEOTIDE SEQUENCE</scope>
</reference>
<dbReference type="EMBL" id="UOEQ01000415">
    <property type="protein sequence ID" value="VAW22374.1"/>
    <property type="molecule type" value="Genomic_DNA"/>
</dbReference>
<evidence type="ECO:0000313" key="1">
    <source>
        <dbReference type="EMBL" id="VAW22374.1"/>
    </source>
</evidence>